<sequence>MSATTERYKPHLGSKVITRRPKPRRENHAPYDRLSSLDGVRDVQRAKMKTSHHRNHSNESEEDFEYNHFEDEDDDDDDDDDEDEDESAEETYHLVPFDPHLRQAFIVIAFKLLNPEEDHWANRLSDYLTFYSRRRNLPKRLLRSVTHVELLVMLYDYCYNHAFCMGFELSPHVVKCGGDDDDDDGDDGDDGDDAYGPPPFARPIKTPTTHSISRRAIS</sequence>
<feature type="compositionally biased region" description="Acidic residues" evidence="1">
    <location>
        <begin position="60"/>
        <end position="89"/>
    </location>
</feature>
<dbReference type="EMBL" id="LGRX02001664">
    <property type="protein sequence ID" value="KAK3285711.1"/>
    <property type="molecule type" value="Genomic_DNA"/>
</dbReference>
<dbReference type="Proteomes" id="UP001190700">
    <property type="component" value="Unassembled WGS sequence"/>
</dbReference>
<evidence type="ECO:0000256" key="1">
    <source>
        <dbReference type="SAM" id="MobiDB-lite"/>
    </source>
</evidence>
<evidence type="ECO:0000313" key="2">
    <source>
        <dbReference type="EMBL" id="KAK3285711.1"/>
    </source>
</evidence>
<feature type="compositionally biased region" description="Acidic residues" evidence="1">
    <location>
        <begin position="179"/>
        <end position="193"/>
    </location>
</feature>
<gene>
    <name evidence="2" type="ORF">CYMTET_6692</name>
</gene>
<keyword evidence="3" id="KW-1185">Reference proteome</keyword>
<protein>
    <submittedName>
        <fullName evidence="2">Uncharacterized protein</fullName>
    </submittedName>
</protein>
<feature type="region of interest" description="Disordered" evidence="1">
    <location>
        <begin position="178"/>
        <end position="218"/>
    </location>
</feature>
<name>A0AAE0GYF6_9CHLO</name>
<feature type="region of interest" description="Disordered" evidence="1">
    <location>
        <begin position="1"/>
        <end position="93"/>
    </location>
</feature>
<comment type="caution">
    <text evidence="2">The sequence shown here is derived from an EMBL/GenBank/DDBJ whole genome shotgun (WGS) entry which is preliminary data.</text>
</comment>
<reference evidence="2 3" key="1">
    <citation type="journal article" date="2015" name="Genome Biol. Evol.">
        <title>Comparative Genomics of a Bacterivorous Green Alga Reveals Evolutionary Causalities and Consequences of Phago-Mixotrophic Mode of Nutrition.</title>
        <authorList>
            <person name="Burns J.A."/>
            <person name="Paasch A."/>
            <person name="Narechania A."/>
            <person name="Kim E."/>
        </authorList>
    </citation>
    <scope>NUCLEOTIDE SEQUENCE [LARGE SCALE GENOMIC DNA]</scope>
    <source>
        <strain evidence="2 3">PLY_AMNH</strain>
    </source>
</reference>
<evidence type="ECO:0000313" key="3">
    <source>
        <dbReference type="Proteomes" id="UP001190700"/>
    </source>
</evidence>
<dbReference type="AlphaFoldDB" id="A0AAE0GYF6"/>
<feature type="compositionally biased region" description="Basic residues" evidence="1">
    <location>
        <begin position="46"/>
        <end position="55"/>
    </location>
</feature>
<accession>A0AAE0GYF6</accession>
<organism evidence="2 3">
    <name type="scientific">Cymbomonas tetramitiformis</name>
    <dbReference type="NCBI Taxonomy" id="36881"/>
    <lineage>
        <taxon>Eukaryota</taxon>
        <taxon>Viridiplantae</taxon>
        <taxon>Chlorophyta</taxon>
        <taxon>Pyramimonadophyceae</taxon>
        <taxon>Pyramimonadales</taxon>
        <taxon>Pyramimonadaceae</taxon>
        <taxon>Cymbomonas</taxon>
    </lineage>
</organism>
<proteinExistence type="predicted"/>